<dbReference type="GO" id="GO:0005634">
    <property type="term" value="C:nucleus"/>
    <property type="evidence" value="ECO:0007669"/>
    <property type="project" value="UniProtKB-SubCell"/>
</dbReference>
<feature type="domain" description="C3HC-type" evidence="3">
    <location>
        <begin position="35"/>
        <end position="141"/>
    </location>
</feature>
<dbReference type="PANTHER" id="PTHR15835:SF6">
    <property type="entry name" value="ZINC FINGER C3HC-TYPE PROTEIN 1"/>
    <property type="match status" value="1"/>
</dbReference>
<gene>
    <name evidence="4" type="ORF">NMOB1V02_LOCUS9468</name>
</gene>
<dbReference type="AlphaFoldDB" id="A0A7R9BUG8"/>
<dbReference type="Proteomes" id="UP000678499">
    <property type="component" value="Unassembled WGS sequence"/>
</dbReference>
<proteinExistence type="predicted"/>
<keyword evidence="2" id="KW-0539">Nucleus</keyword>
<dbReference type="Pfam" id="PF07967">
    <property type="entry name" value="zf-C3HC"/>
    <property type="match status" value="1"/>
</dbReference>
<sequence length="287" mass="32485">MTRTSDALDVVVHLLKERLPPPSATCEGSQVDFPGFQRRLKTFTSSRWLAISIDPRHLAAYGWESTSEGLLRCETCGEIWKLVLPDLHSDTGLYSACHKKALEMIEHSAHKPCCLWASCPCLKSFLSLPQTAVDATVTELEVNRLLSSSSAKMLPEVPEICDASLVQDMNDTQIERLEQFKRSFLERYQCEKQVRNAVLLVLSGWRLNEKNNGLMCEYCFRNMDFETLKVLKTGFDAFTAHRPWCSWVMDNTMTSPKCPKGYLLATAELLANKMEPNTTTRDLIGLL</sequence>
<dbReference type="OrthoDB" id="614844at2759"/>
<keyword evidence="5" id="KW-1185">Reference proteome</keyword>
<dbReference type="EMBL" id="CAJPEX010003222">
    <property type="protein sequence ID" value="CAG0921984.1"/>
    <property type="molecule type" value="Genomic_DNA"/>
</dbReference>
<evidence type="ECO:0000256" key="1">
    <source>
        <dbReference type="ARBA" id="ARBA00004123"/>
    </source>
</evidence>
<protein>
    <recommendedName>
        <fullName evidence="3">C3HC-type domain-containing protein</fullName>
    </recommendedName>
</protein>
<reference evidence="4" key="1">
    <citation type="submission" date="2020-11" db="EMBL/GenBank/DDBJ databases">
        <authorList>
            <person name="Tran Van P."/>
        </authorList>
    </citation>
    <scope>NUCLEOTIDE SEQUENCE</scope>
</reference>
<comment type="subcellular location">
    <subcellularLocation>
        <location evidence="1">Nucleus</location>
    </subcellularLocation>
</comment>
<dbReference type="GO" id="GO:0008270">
    <property type="term" value="F:zinc ion binding"/>
    <property type="evidence" value="ECO:0007669"/>
    <property type="project" value="InterPro"/>
</dbReference>
<accession>A0A7R9BUG8</accession>
<name>A0A7R9BUG8_9CRUS</name>
<dbReference type="EMBL" id="OA885259">
    <property type="protein sequence ID" value="CAD7281832.1"/>
    <property type="molecule type" value="Genomic_DNA"/>
</dbReference>
<organism evidence="4">
    <name type="scientific">Notodromas monacha</name>
    <dbReference type="NCBI Taxonomy" id="399045"/>
    <lineage>
        <taxon>Eukaryota</taxon>
        <taxon>Metazoa</taxon>
        <taxon>Ecdysozoa</taxon>
        <taxon>Arthropoda</taxon>
        <taxon>Crustacea</taxon>
        <taxon>Oligostraca</taxon>
        <taxon>Ostracoda</taxon>
        <taxon>Podocopa</taxon>
        <taxon>Podocopida</taxon>
        <taxon>Cypridocopina</taxon>
        <taxon>Cypridoidea</taxon>
        <taxon>Cyprididae</taxon>
        <taxon>Notodromas</taxon>
    </lineage>
</organism>
<evidence type="ECO:0000256" key="2">
    <source>
        <dbReference type="ARBA" id="ARBA00023242"/>
    </source>
</evidence>
<dbReference type="InterPro" id="IPR012935">
    <property type="entry name" value="NuBaID_N"/>
</dbReference>
<evidence type="ECO:0000313" key="5">
    <source>
        <dbReference type="Proteomes" id="UP000678499"/>
    </source>
</evidence>
<evidence type="ECO:0000259" key="3">
    <source>
        <dbReference type="Pfam" id="PF07967"/>
    </source>
</evidence>
<dbReference type="PANTHER" id="PTHR15835">
    <property type="entry name" value="NUCLEAR-INTERACTING PARTNER OF ALK"/>
    <property type="match status" value="1"/>
</dbReference>
<evidence type="ECO:0000313" key="4">
    <source>
        <dbReference type="EMBL" id="CAD7281832.1"/>
    </source>
</evidence>